<dbReference type="PROSITE" id="PS00041">
    <property type="entry name" value="HTH_ARAC_FAMILY_1"/>
    <property type="match status" value="1"/>
</dbReference>
<dbReference type="PANTHER" id="PTHR43280:SF29">
    <property type="entry name" value="ARAC-FAMILY TRANSCRIPTIONAL REGULATOR"/>
    <property type="match status" value="1"/>
</dbReference>
<keyword evidence="7" id="KW-1185">Reference proteome</keyword>
<feature type="transmembrane region" description="Helical" evidence="4">
    <location>
        <begin position="80"/>
        <end position="101"/>
    </location>
</feature>
<evidence type="ECO:0000256" key="3">
    <source>
        <dbReference type="ARBA" id="ARBA00023163"/>
    </source>
</evidence>
<feature type="transmembrane region" description="Helical" evidence="4">
    <location>
        <begin position="6"/>
        <end position="31"/>
    </location>
</feature>
<evidence type="ECO:0000259" key="5">
    <source>
        <dbReference type="PROSITE" id="PS01124"/>
    </source>
</evidence>
<feature type="transmembrane region" description="Helical" evidence="4">
    <location>
        <begin position="43"/>
        <end position="60"/>
    </location>
</feature>
<evidence type="ECO:0000256" key="2">
    <source>
        <dbReference type="ARBA" id="ARBA00023125"/>
    </source>
</evidence>
<feature type="transmembrane region" description="Helical" evidence="4">
    <location>
        <begin position="122"/>
        <end position="140"/>
    </location>
</feature>
<evidence type="ECO:0000256" key="4">
    <source>
        <dbReference type="SAM" id="Phobius"/>
    </source>
</evidence>
<proteinExistence type="predicted"/>
<protein>
    <submittedName>
        <fullName evidence="6">Helix-turn-helix domain-containing protein</fullName>
    </submittedName>
</protein>
<evidence type="ECO:0000313" key="7">
    <source>
        <dbReference type="Proteomes" id="UP001268651"/>
    </source>
</evidence>
<reference evidence="6 7" key="1">
    <citation type="submission" date="2023-10" db="EMBL/GenBank/DDBJ databases">
        <title>Marimonas sp. nov. isolated from tidal mud flat.</title>
        <authorList>
            <person name="Jaincy N.J."/>
            <person name="Srinivasan S."/>
            <person name="Lee S.-S."/>
        </authorList>
    </citation>
    <scope>NUCLEOTIDE SEQUENCE [LARGE SCALE GENOMIC DNA]</scope>
    <source>
        <strain evidence="6 7">MJ-SS3</strain>
    </source>
</reference>
<dbReference type="Pfam" id="PF12833">
    <property type="entry name" value="HTH_18"/>
    <property type="match status" value="1"/>
</dbReference>
<sequence>MHEQIIFNVYLSMINVAFPFLQGPLLFIYVITKTNQKSRLKPIHFLHVIPFISFFVYQIIKYNAPIHTQLNEVNNSFVGFFDNVNLFNSFFLISLPVYIIISFRRTLLDSKLGSNNTLWVRVLIIFVGVIWLSSLFSLLLPDLIDHQNQIKINSFIFLSLTGFVYLISYFGFKENILNTDIPKIVGEKYKKSKILDEDADDIWDKLEYTMQSKEPFLDPELDLSQLANQIDVTPNKLSQIINTKSDLNFYDYLNRYRVEKIKKLMLDEEFKNYSILGIAFEAGFNSKATFNRVFKKFENCTPSEYRKKNSE</sequence>
<keyword evidence="4" id="KW-0472">Membrane</keyword>
<dbReference type="PROSITE" id="PS01124">
    <property type="entry name" value="HTH_ARAC_FAMILY_2"/>
    <property type="match status" value="1"/>
</dbReference>
<dbReference type="InterPro" id="IPR020449">
    <property type="entry name" value="Tscrpt_reg_AraC-type_HTH"/>
</dbReference>
<dbReference type="Proteomes" id="UP001268651">
    <property type="component" value="Unassembled WGS sequence"/>
</dbReference>
<dbReference type="RefSeq" id="WP_316663373.1">
    <property type="nucleotide sequence ID" value="NZ_JAWHTF010000009.1"/>
</dbReference>
<gene>
    <name evidence="6" type="ORF">RXV94_13790</name>
</gene>
<dbReference type="EMBL" id="JAWHTF010000009">
    <property type="protein sequence ID" value="MDU8887239.1"/>
    <property type="molecule type" value="Genomic_DNA"/>
</dbReference>
<comment type="caution">
    <text evidence="6">The sequence shown here is derived from an EMBL/GenBank/DDBJ whole genome shotgun (WGS) entry which is preliminary data.</text>
</comment>
<evidence type="ECO:0000313" key="6">
    <source>
        <dbReference type="EMBL" id="MDU8887239.1"/>
    </source>
</evidence>
<name>A0ABU3UA03_9FLAO</name>
<keyword evidence="1" id="KW-0805">Transcription regulation</keyword>
<dbReference type="PANTHER" id="PTHR43280">
    <property type="entry name" value="ARAC-FAMILY TRANSCRIPTIONAL REGULATOR"/>
    <property type="match status" value="1"/>
</dbReference>
<organism evidence="6 7">
    <name type="scientific">Gilvirhabdus luticola</name>
    <dbReference type="NCBI Taxonomy" id="3079858"/>
    <lineage>
        <taxon>Bacteria</taxon>
        <taxon>Pseudomonadati</taxon>
        <taxon>Bacteroidota</taxon>
        <taxon>Flavobacteriia</taxon>
        <taxon>Flavobacteriales</taxon>
        <taxon>Flavobacteriaceae</taxon>
        <taxon>Gilvirhabdus</taxon>
    </lineage>
</organism>
<accession>A0ABU3UA03</accession>
<dbReference type="PRINTS" id="PR00032">
    <property type="entry name" value="HTHARAC"/>
</dbReference>
<keyword evidence="4" id="KW-1133">Transmembrane helix</keyword>
<dbReference type="Gene3D" id="1.10.10.60">
    <property type="entry name" value="Homeodomain-like"/>
    <property type="match status" value="2"/>
</dbReference>
<evidence type="ECO:0000256" key="1">
    <source>
        <dbReference type="ARBA" id="ARBA00023015"/>
    </source>
</evidence>
<dbReference type="InterPro" id="IPR018062">
    <property type="entry name" value="HTH_AraC-typ_CS"/>
</dbReference>
<keyword evidence="2" id="KW-0238">DNA-binding</keyword>
<feature type="domain" description="HTH araC/xylS-type" evidence="5">
    <location>
        <begin position="200"/>
        <end position="308"/>
    </location>
</feature>
<feature type="transmembrane region" description="Helical" evidence="4">
    <location>
        <begin position="152"/>
        <end position="172"/>
    </location>
</feature>
<keyword evidence="4" id="KW-0812">Transmembrane</keyword>
<dbReference type="SUPFAM" id="SSF46689">
    <property type="entry name" value="Homeodomain-like"/>
    <property type="match status" value="1"/>
</dbReference>
<dbReference type="InterPro" id="IPR018060">
    <property type="entry name" value="HTH_AraC"/>
</dbReference>
<keyword evidence="3" id="KW-0804">Transcription</keyword>
<dbReference type="SMART" id="SM00342">
    <property type="entry name" value="HTH_ARAC"/>
    <property type="match status" value="1"/>
</dbReference>
<dbReference type="InterPro" id="IPR009057">
    <property type="entry name" value="Homeodomain-like_sf"/>
</dbReference>